<reference evidence="3 4" key="1">
    <citation type="submission" date="2014-04" db="EMBL/GenBank/DDBJ databases">
        <title>Marinobacterium kochiensis sp. nov., isolated from sediment sample collected from Kochi backwaters in Kerala, India.</title>
        <authorList>
            <person name="Singh A."/>
            <person name="Pinnaka A.K."/>
        </authorList>
    </citation>
    <scope>NUCLEOTIDE SEQUENCE [LARGE SCALE GENOMIC DNA]</scope>
    <source>
        <strain evidence="3 4">AK27</strain>
    </source>
</reference>
<comment type="caution">
    <text evidence="3">The sequence shown here is derived from an EMBL/GenBank/DDBJ whole genome shotgun (WGS) entry which is preliminary data.</text>
</comment>
<dbReference type="GO" id="GO:0016787">
    <property type="term" value="F:hydrolase activity"/>
    <property type="evidence" value="ECO:0007669"/>
    <property type="project" value="UniProtKB-KW"/>
</dbReference>
<proteinExistence type="inferred from homology"/>
<protein>
    <submittedName>
        <fullName evidence="3">L-fuconolactone hydrolase</fullName>
    </submittedName>
</protein>
<dbReference type="Pfam" id="PF04909">
    <property type="entry name" value="Amidohydro_2"/>
    <property type="match status" value="1"/>
</dbReference>
<dbReference type="EMBL" id="JMQN01000021">
    <property type="protein sequence ID" value="KEA63958.1"/>
    <property type="molecule type" value="Genomic_DNA"/>
</dbReference>
<dbReference type="InterPro" id="IPR052350">
    <property type="entry name" value="Metallo-dep_Lactonases"/>
</dbReference>
<dbReference type="SUPFAM" id="SSF51556">
    <property type="entry name" value="Metallo-dependent hydrolases"/>
    <property type="match status" value="1"/>
</dbReference>
<name>A0A081FZK3_9GAMM</name>
<dbReference type="PANTHER" id="PTHR43569">
    <property type="entry name" value="AMIDOHYDROLASE"/>
    <property type="match status" value="1"/>
</dbReference>
<dbReference type="AlphaFoldDB" id="A0A081FZK3"/>
<dbReference type="eggNOG" id="COG3618">
    <property type="taxonomic scope" value="Bacteria"/>
</dbReference>
<dbReference type="Proteomes" id="UP000028252">
    <property type="component" value="Unassembled WGS sequence"/>
</dbReference>
<sequence>MDLNLTELRSRYLQSGEDKWLPIVDAHLHFWDPQQNYHPWLCDEPPITFRYGDYRPIRKPFLPADYRALQGEHRVIGTVYMEAEWDPTDAPGEADWVHGLAQRTGWPNAMIGQAWLDRADVAQQLEALAQFPRLRGVRHKPAALAREDYDPAHCLSGSMRCPNWQRGYAALAQQGLICELQTHWWHLPDLLPLLERYPEVPVVINHTGVPGQRDEATLQGWHQAMARLAAYPQVSVKISGLGMQGRRWRLDDNQRVIQEVIALFGPQRCLFASNFPVDSLVTDLAPLWGAFKQLTTEFSRTERLAMFCDNAIRIYQLDCAELGETTEMAC</sequence>
<dbReference type="RefSeq" id="WP_036186314.1">
    <property type="nucleotide sequence ID" value="NZ_JMQN01000021.1"/>
</dbReference>
<organism evidence="3 4">
    <name type="scientific">Marinobacterium lacunae</name>
    <dbReference type="NCBI Taxonomy" id="1232683"/>
    <lineage>
        <taxon>Bacteria</taxon>
        <taxon>Pseudomonadati</taxon>
        <taxon>Pseudomonadota</taxon>
        <taxon>Gammaproteobacteria</taxon>
        <taxon>Oceanospirillales</taxon>
        <taxon>Oceanospirillaceae</taxon>
        <taxon>Marinobacterium</taxon>
    </lineage>
</organism>
<keyword evidence="3" id="KW-0378">Hydrolase</keyword>
<dbReference type="OrthoDB" id="9787654at2"/>
<keyword evidence="4" id="KW-1185">Reference proteome</keyword>
<evidence type="ECO:0000259" key="2">
    <source>
        <dbReference type="Pfam" id="PF04909"/>
    </source>
</evidence>
<dbReference type="Gene3D" id="3.20.20.140">
    <property type="entry name" value="Metal-dependent hydrolases"/>
    <property type="match status" value="1"/>
</dbReference>
<evidence type="ECO:0000313" key="4">
    <source>
        <dbReference type="Proteomes" id="UP000028252"/>
    </source>
</evidence>
<feature type="domain" description="Amidohydrolase-related" evidence="2">
    <location>
        <begin position="24"/>
        <end position="317"/>
    </location>
</feature>
<dbReference type="InterPro" id="IPR006680">
    <property type="entry name" value="Amidohydro-rel"/>
</dbReference>
<dbReference type="InterPro" id="IPR032466">
    <property type="entry name" value="Metal_Hydrolase"/>
</dbReference>
<accession>A0A081FZK3</accession>
<comment type="similarity">
    <text evidence="1">Belongs to the metallo-dependent hydrolases superfamily.</text>
</comment>
<dbReference type="PANTHER" id="PTHR43569:SF1">
    <property type="entry name" value="BLL3371 PROTEIN"/>
    <property type="match status" value="1"/>
</dbReference>
<dbReference type="PATRIC" id="fig|1232683.4.peg.1667"/>
<gene>
    <name evidence="3" type="ORF">ADIMK_1693</name>
</gene>
<evidence type="ECO:0000313" key="3">
    <source>
        <dbReference type="EMBL" id="KEA63958.1"/>
    </source>
</evidence>
<evidence type="ECO:0000256" key="1">
    <source>
        <dbReference type="ARBA" id="ARBA00038310"/>
    </source>
</evidence>
<dbReference type="STRING" id="1232683.ADIMK_1693"/>